<sequence length="172" mass="20540">MATKRFVRSAIDWAAFTERVPPSEKIKFQAFKARVDGYTKKLMSYPEKSPSIDFQMYRSRLPNPAMVDEFEKQFNAVKIPYPADKLTPLIDEQEKKVDGDLKIMKEICDLNCQYYNKKLQWWKDMMPFDQMTMDDFKDYFPDPKLDVYETPSFWPHTEPARPVFPYLEPKDH</sequence>
<keyword evidence="7 10" id="KW-0406">Ion transport</keyword>
<dbReference type="GO" id="GO:0005743">
    <property type="term" value="C:mitochondrial inner membrane"/>
    <property type="evidence" value="ECO:0007669"/>
    <property type="project" value="UniProtKB-SubCell"/>
</dbReference>
<evidence type="ECO:0000256" key="3">
    <source>
        <dbReference type="ARBA" id="ARBA00022448"/>
    </source>
</evidence>
<dbReference type="GO" id="GO:0015078">
    <property type="term" value="F:proton transmembrane transporter activity"/>
    <property type="evidence" value="ECO:0007669"/>
    <property type="project" value="InterPro"/>
</dbReference>
<dbReference type="PIRSF" id="PIRSF005514">
    <property type="entry name" value="ATPase_F0_D_mt"/>
    <property type="match status" value="1"/>
</dbReference>
<protein>
    <recommendedName>
        <fullName evidence="10">ATP synthase subunit d, mitochondrial</fullName>
    </recommendedName>
</protein>
<evidence type="ECO:0000313" key="12">
    <source>
        <dbReference type="Proteomes" id="UP000499080"/>
    </source>
</evidence>
<evidence type="ECO:0000256" key="9">
    <source>
        <dbReference type="ARBA" id="ARBA00023136"/>
    </source>
</evidence>
<dbReference type="InterPro" id="IPR036228">
    <property type="entry name" value="ATP_synth_F0_dsu_sf_mt"/>
</dbReference>
<dbReference type="Pfam" id="PF05873">
    <property type="entry name" value="Mt_ATP-synt_D"/>
    <property type="match status" value="1"/>
</dbReference>
<dbReference type="EMBL" id="BGPR01010569">
    <property type="protein sequence ID" value="GBN46841.1"/>
    <property type="molecule type" value="Genomic_DNA"/>
</dbReference>
<organism evidence="11 12">
    <name type="scientific">Araneus ventricosus</name>
    <name type="common">Orbweaver spider</name>
    <name type="synonym">Epeira ventricosa</name>
    <dbReference type="NCBI Taxonomy" id="182803"/>
    <lineage>
        <taxon>Eukaryota</taxon>
        <taxon>Metazoa</taxon>
        <taxon>Ecdysozoa</taxon>
        <taxon>Arthropoda</taxon>
        <taxon>Chelicerata</taxon>
        <taxon>Arachnida</taxon>
        <taxon>Araneae</taxon>
        <taxon>Araneomorphae</taxon>
        <taxon>Entelegynae</taxon>
        <taxon>Araneoidea</taxon>
        <taxon>Araneidae</taxon>
        <taxon>Araneus</taxon>
    </lineage>
</organism>
<dbReference type="AlphaFoldDB" id="A0A4Y2P6B3"/>
<comment type="caution">
    <text evidence="11">The sequence shown here is derived from an EMBL/GenBank/DDBJ whole genome shotgun (WGS) entry which is preliminary data.</text>
</comment>
<dbReference type="OrthoDB" id="35799at2759"/>
<keyword evidence="8 10" id="KW-0496">Mitochondrion</keyword>
<evidence type="ECO:0000313" key="11">
    <source>
        <dbReference type="EMBL" id="GBN46841.1"/>
    </source>
</evidence>
<gene>
    <name evidence="11" type="primary">ATPsynD</name>
    <name evidence="11" type="ORF">AVEN_21135_1</name>
</gene>
<evidence type="ECO:0000256" key="2">
    <source>
        <dbReference type="ARBA" id="ARBA00006842"/>
    </source>
</evidence>
<dbReference type="InterPro" id="IPR008689">
    <property type="entry name" value="ATP_synth_F0_dsu_mt"/>
</dbReference>
<comment type="subcellular location">
    <subcellularLocation>
        <location evidence="1 10">Mitochondrion inner membrane</location>
    </subcellularLocation>
</comment>
<comment type="similarity">
    <text evidence="2 10">Belongs to the ATPase d subunit family.</text>
</comment>
<proteinExistence type="inferred from homology"/>
<evidence type="ECO:0000256" key="4">
    <source>
        <dbReference type="ARBA" id="ARBA00022547"/>
    </source>
</evidence>
<keyword evidence="5 10" id="KW-0375">Hydrogen ion transport</keyword>
<evidence type="ECO:0000256" key="6">
    <source>
        <dbReference type="ARBA" id="ARBA00022792"/>
    </source>
</evidence>
<keyword evidence="4" id="KW-0138">CF(0)</keyword>
<dbReference type="GO" id="GO:0015986">
    <property type="term" value="P:proton motive force-driven ATP synthesis"/>
    <property type="evidence" value="ECO:0007669"/>
    <property type="project" value="UniProtKB-UniRule"/>
</dbReference>
<evidence type="ECO:0000256" key="5">
    <source>
        <dbReference type="ARBA" id="ARBA00022781"/>
    </source>
</evidence>
<dbReference type="Gene3D" id="6.10.280.70">
    <property type="match status" value="1"/>
</dbReference>
<evidence type="ECO:0000256" key="7">
    <source>
        <dbReference type="ARBA" id="ARBA00023065"/>
    </source>
</evidence>
<keyword evidence="6 10" id="KW-0999">Mitochondrion inner membrane</keyword>
<keyword evidence="3 10" id="KW-0813">Transport</keyword>
<keyword evidence="12" id="KW-1185">Reference proteome</keyword>
<dbReference type="Proteomes" id="UP000499080">
    <property type="component" value="Unassembled WGS sequence"/>
</dbReference>
<reference evidence="11 12" key="1">
    <citation type="journal article" date="2019" name="Sci. Rep.">
        <title>Orb-weaving spider Araneus ventricosus genome elucidates the spidroin gene catalogue.</title>
        <authorList>
            <person name="Kono N."/>
            <person name="Nakamura H."/>
            <person name="Ohtoshi R."/>
            <person name="Moran D.A.P."/>
            <person name="Shinohara A."/>
            <person name="Yoshida Y."/>
            <person name="Fujiwara M."/>
            <person name="Mori M."/>
            <person name="Tomita M."/>
            <person name="Arakawa K."/>
        </authorList>
    </citation>
    <scope>NUCLEOTIDE SEQUENCE [LARGE SCALE GENOMIC DNA]</scope>
</reference>
<accession>A0A4Y2P6B3</accession>
<dbReference type="SUPFAM" id="SSF161065">
    <property type="entry name" value="ATP synthase D chain-like"/>
    <property type="match status" value="1"/>
</dbReference>
<comment type="function">
    <text evidence="10">Mitochondrial membrane ATP synthase (F(1)F(0) ATP synthase or Complex V) produces ATP from ADP in the presence of a proton gradient across the membrane which is generated by electron transport complexes of the respiratory chain. F-type ATPases consist of two structural domains, F(1) - containing the extramembraneous catalytic core, and F(0) - containing the membrane proton channel, linked together by a central stalk and a peripheral stalk. During catalysis, ATP synthesis in the catalytic domain of F(1) is coupled via a rotary mechanism of the central stalk subunits to proton translocation.</text>
</comment>
<keyword evidence="9 10" id="KW-0472">Membrane</keyword>
<evidence type="ECO:0000256" key="8">
    <source>
        <dbReference type="ARBA" id="ARBA00023128"/>
    </source>
</evidence>
<dbReference type="PANTHER" id="PTHR12700">
    <property type="entry name" value="ATP SYNTHASE SUBUNIT D, MITOCHONDRIAL"/>
    <property type="match status" value="1"/>
</dbReference>
<dbReference type="GO" id="GO:0045259">
    <property type="term" value="C:proton-transporting ATP synthase complex"/>
    <property type="evidence" value="ECO:0007669"/>
    <property type="project" value="UniProtKB-KW"/>
</dbReference>
<evidence type="ECO:0000256" key="1">
    <source>
        <dbReference type="ARBA" id="ARBA00004273"/>
    </source>
</evidence>
<name>A0A4Y2P6B3_ARAVE</name>
<evidence type="ECO:0000256" key="10">
    <source>
        <dbReference type="PIRNR" id="PIRNR005514"/>
    </source>
</evidence>